<dbReference type="Proteomes" id="UP001168821">
    <property type="component" value="Unassembled WGS sequence"/>
</dbReference>
<accession>A0AA38HUP9</accession>
<evidence type="ECO:0000256" key="1">
    <source>
        <dbReference type="SAM" id="Phobius"/>
    </source>
</evidence>
<comment type="caution">
    <text evidence="2">The sequence shown here is derived from an EMBL/GenBank/DDBJ whole genome shotgun (WGS) entry which is preliminary data.</text>
</comment>
<sequence>MEEKSPRFSDYLFAQMSPENAAKVECTEPPRKNQELTGVRKWLSENLLLLLTLLGVAVGAIIGKSDITQKTYR</sequence>
<gene>
    <name evidence="2" type="ORF">Zmor_026606</name>
</gene>
<proteinExistence type="predicted"/>
<evidence type="ECO:0000313" key="3">
    <source>
        <dbReference type="Proteomes" id="UP001168821"/>
    </source>
</evidence>
<keyword evidence="1" id="KW-1133">Transmembrane helix</keyword>
<protein>
    <submittedName>
        <fullName evidence="2">Uncharacterized protein</fullName>
    </submittedName>
</protein>
<keyword evidence="3" id="KW-1185">Reference proteome</keyword>
<organism evidence="2 3">
    <name type="scientific">Zophobas morio</name>
    <dbReference type="NCBI Taxonomy" id="2755281"/>
    <lineage>
        <taxon>Eukaryota</taxon>
        <taxon>Metazoa</taxon>
        <taxon>Ecdysozoa</taxon>
        <taxon>Arthropoda</taxon>
        <taxon>Hexapoda</taxon>
        <taxon>Insecta</taxon>
        <taxon>Pterygota</taxon>
        <taxon>Neoptera</taxon>
        <taxon>Endopterygota</taxon>
        <taxon>Coleoptera</taxon>
        <taxon>Polyphaga</taxon>
        <taxon>Cucujiformia</taxon>
        <taxon>Tenebrionidae</taxon>
        <taxon>Zophobas</taxon>
    </lineage>
</organism>
<feature type="transmembrane region" description="Helical" evidence="1">
    <location>
        <begin position="46"/>
        <end position="63"/>
    </location>
</feature>
<keyword evidence="1" id="KW-0812">Transmembrane</keyword>
<dbReference type="EMBL" id="JALNTZ010000008">
    <property type="protein sequence ID" value="KAJ3643924.1"/>
    <property type="molecule type" value="Genomic_DNA"/>
</dbReference>
<evidence type="ECO:0000313" key="2">
    <source>
        <dbReference type="EMBL" id="KAJ3643924.1"/>
    </source>
</evidence>
<reference evidence="2" key="1">
    <citation type="journal article" date="2023" name="G3 (Bethesda)">
        <title>Whole genome assemblies of Zophobas morio and Tenebrio molitor.</title>
        <authorList>
            <person name="Kaur S."/>
            <person name="Stinson S.A."/>
            <person name="diCenzo G.C."/>
        </authorList>
    </citation>
    <scope>NUCLEOTIDE SEQUENCE</scope>
    <source>
        <strain evidence="2">QUZm001</strain>
    </source>
</reference>
<name>A0AA38HUP9_9CUCU</name>
<keyword evidence="1" id="KW-0472">Membrane</keyword>
<dbReference type="AlphaFoldDB" id="A0AA38HUP9"/>